<dbReference type="HOGENOM" id="CLU_023752_2_0_1"/>
<accession>A0A0C3D8E5</accession>
<keyword evidence="3" id="KW-1185">Reference proteome</keyword>
<dbReference type="EMBL" id="KN822211">
    <property type="protein sequence ID" value="KIM52406.1"/>
    <property type="molecule type" value="Genomic_DNA"/>
</dbReference>
<dbReference type="Proteomes" id="UP000053989">
    <property type="component" value="Unassembled WGS sequence"/>
</dbReference>
<protein>
    <recommendedName>
        <fullName evidence="1">F-box domain-containing protein</fullName>
    </recommendedName>
</protein>
<evidence type="ECO:0000313" key="3">
    <source>
        <dbReference type="Proteomes" id="UP000053989"/>
    </source>
</evidence>
<organism evidence="2 3">
    <name type="scientific">Scleroderma citrinum Foug A</name>
    <dbReference type="NCBI Taxonomy" id="1036808"/>
    <lineage>
        <taxon>Eukaryota</taxon>
        <taxon>Fungi</taxon>
        <taxon>Dikarya</taxon>
        <taxon>Basidiomycota</taxon>
        <taxon>Agaricomycotina</taxon>
        <taxon>Agaricomycetes</taxon>
        <taxon>Agaricomycetidae</taxon>
        <taxon>Boletales</taxon>
        <taxon>Sclerodermatineae</taxon>
        <taxon>Sclerodermataceae</taxon>
        <taxon>Scleroderma</taxon>
    </lineage>
</organism>
<dbReference type="Gene3D" id="3.80.10.10">
    <property type="entry name" value="Ribonuclease Inhibitor"/>
    <property type="match status" value="1"/>
</dbReference>
<dbReference type="AlphaFoldDB" id="A0A0C3D8E5"/>
<dbReference type="InterPro" id="IPR032675">
    <property type="entry name" value="LRR_dom_sf"/>
</dbReference>
<gene>
    <name evidence="2" type="ORF">SCLCIDRAFT_1223758</name>
</gene>
<dbReference type="SUPFAM" id="SSF52047">
    <property type="entry name" value="RNI-like"/>
    <property type="match status" value="1"/>
</dbReference>
<dbReference type="InParanoid" id="A0A0C3D8E5"/>
<name>A0A0C3D8E5_9AGAM</name>
<evidence type="ECO:0000313" key="2">
    <source>
        <dbReference type="EMBL" id="KIM52406.1"/>
    </source>
</evidence>
<dbReference type="SUPFAM" id="SSF81383">
    <property type="entry name" value="F-box domain"/>
    <property type="match status" value="1"/>
</dbReference>
<dbReference type="Gene3D" id="1.20.1280.50">
    <property type="match status" value="1"/>
</dbReference>
<reference evidence="3" key="2">
    <citation type="submission" date="2015-01" db="EMBL/GenBank/DDBJ databases">
        <title>Evolutionary Origins and Diversification of the Mycorrhizal Mutualists.</title>
        <authorList>
            <consortium name="DOE Joint Genome Institute"/>
            <consortium name="Mycorrhizal Genomics Consortium"/>
            <person name="Kohler A."/>
            <person name="Kuo A."/>
            <person name="Nagy L.G."/>
            <person name="Floudas D."/>
            <person name="Copeland A."/>
            <person name="Barry K.W."/>
            <person name="Cichocki N."/>
            <person name="Veneault-Fourrey C."/>
            <person name="LaButti K."/>
            <person name="Lindquist E.A."/>
            <person name="Lipzen A."/>
            <person name="Lundell T."/>
            <person name="Morin E."/>
            <person name="Murat C."/>
            <person name="Riley R."/>
            <person name="Ohm R."/>
            <person name="Sun H."/>
            <person name="Tunlid A."/>
            <person name="Henrissat B."/>
            <person name="Grigoriev I.V."/>
            <person name="Hibbett D.S."/>
            <person name="Martin F."/>
        </authorList>
    </citation>
    <scope>NUCLEOTIDE SEQUENCE [LARGE SCALE GENOMIC DNA]</scope>
    <source>
        <strain evidence="3">Foug A</strain>
    </source>
</reference>
<sequence>MNEIVEARVKLELLEKQEQKLVEQVYSVRAAVRAQRSKLEQLVKRIPPPINRLPNETLLLIFKLSGHSSVLGLTAVSRCWRNAMLQCPTLWKTIKVTPSWSKHLVETHVTRSSQCPLDIEIHGWEDGESHEGLLAMLGVLVSCSHRWYSLVIQADVSNSHLNKSLKRINHRKTYPSLTHVSIKKIPLLLYGTAKLCHFYAGSCPRLEHLELGAEFEDSSGFQVPPSLTSLAFGLGDSGPSSILQRLSLQKLTTLSLSGSASGVQIAPHSIYLPLLEKFVCEASGANVLIQAIMAPKLVHFEYNPPGWNYMLDNNCRTPAHHGVINLSLSGTAFRCGNETVDFVFPAVRHIDLGDPEVAFLVFSSGNGSISRAPDHWPHLESKVVGQI</sequence>
<proteinExistence type="predicted"/>
<dbReference type="Pfam" id="PF12937">
    <property type="entry name" value="F-box-like"/>
    <property type="match status" value="1"/>
</dbReference>
<feature type="domain" description="F-box" evidence="1">
    <location>
        <begin position="47"/>
        <end position="94"/>
    </location>
</feature>
<dbReference type="PROSITE" id="PS50181">
    <property type="entry name" value="FBOX"/>
    <property type="match status" value="1"/>
</dbReference>
<evidence type="ECO:0000259" key="1">
    <source>
        <dbReference type="PROSITE" id="PS50181"/>
    </source>
</evidence>
<dbReference type="OrthoDB" id="3252356at2759"/>
<reference evidence="2 3" key="1">
    <citation type="submission" date="2014-04" db="EMBL/GenBank/DDBJ databases">
        <authorList>
            <consortium name="DOE Joint Genome Institute"/>
            <person name="Kuo A."/>
            <person name="Kohler A."/>
            <person name="Nagy L.G."/>
            <person name="Floudas D."/>
            <person name="Copeland A."/>
            <person name="Barry K.W."/>
            <person name="Cichocki N."/>
            <person name="Veneault-Fourrey C."/>
            <person name="LaButti K."/>
            <person name="Lindquist E.A."/>
            <person name="Lipzen A."/>
            <person name="Lundell T."/>
            <person name="Morin E."/>
            <person name="Murat C."/>
            <person name="Sun H."/>
            <person name="Tunlid A."/>
            <person name="Henrissat B."/>
            <person name="Grigoriev I.V."/>
            <person name="Hibbett D.S."/>
            <person name="Martin F."/>
            <person name="Nordberg H.P."/>
            <person name="Cantor M.N."/>
            <person name="Hua S.X."/>
        </authorList>
    </citation>
    <scope>NUCLEOTIDE SEQUENCE [LARGE SCALE GENOMIC DNA]</scope>
    <source>
        <strain evidence="2 3">Foug A</strain>
    </source>
</reference>
<dbReference type="InterPro" id="IPR001810">
    <property type="entry name" value="F-box_dom"/>
</dbReference>
<dbReference type="InterPro" id="IPR036047">
    <property type="entry name" value="F-box-like_dom_sf"/>
</dbReference>